<sequence>MPMNRGRPTPLEWAAAPWVPAGIYGTVICASTLAAAGNYPAGRVALIVLVTLLVYWLAERYSELLGLAGQGPIGRREVLAALTSGWAMIQASVTPLLVLFFARLAGASHAAALDAALAYTVFLLVVLGWLAARRAGLTGWTRWAATSFSGILGLVVVALKAALH</sequence>
<proteinExistence type="predicted"/>
<feature type="transmembrane region" description="Helical" evidence="1">
    <location>
        <begin position="78"/>
        <end position="100"/>
    </location>
</feature>
<feature type="transmembrane region" description="Helical" evidence="1">
    <location>
        <begin position="41"/>
        <end position="58"/>
    </location>
</feature>
<gene>
    <name evidence="2" type="ORF">Asi02nite_47870</name>
</gene>
<dbReference type="EMBL" id="BONE01000041">
    <property type="protein sequence ID" value="GIF75269.1"/>
    <property type="molecule type" value="Genomic_DNA"/>
</dbReference>
<evidence type="ECO:0000313" key="2">
    <source>
        <dbReference type="EMBL" id="GIF75269.1"/>
    </source>
</evidence>
<comment type="caution">
    <text evidence="2">The sequence shown here is derived from an EMBL/GenBank/DDBJ whole genome shotgun (WGS) entry which is preliminary data.</text>
</comment>
<keyword evidence="1" id="KW-1133">Transmembrane helix</keyword>
<name>A0ABQ4CVE7_9ACTN</name>
<feature type="transmembrane region" description="Helical" evidence="1">
    <location>
        <begin position="143"/>
        <end position="163"/>
    </location>
</feature>
<feature type="transmembrane region" description="Helical" evidence="1">
    <location>
        <begin position="112"/>
        <end position="131"/>
    </location>
</feature>
<keyword evidence="1" id="KW-0812">Transmembrane</keyword>
<protein>
    <recommendedName>
        <fullName evidence="4">Yip1 domain-containing protein</fullName>
    </recommendedName>
</protein>
<reference evidence="2 3" key="1">
    <citation type="submission" date="2021-01" db="EMBL/GenBank/DDBJ databases">
        <title>Whole genome shotgun sequence of Asanoa siamensis NBRC 107932.</title>
        <authorList>
            <person name="Komaki H."/>
            <person name="Tamura T."/>
        </authorList>
    </citation>
    <scope>NUCLEOTIDE SEQUENCE [LARGE SCALE GENOMIC DNA]</scope>
    <source>
        <strain evidence="2 3">NBRC 107932</strain>
    </source>
</reference>
<dbReference type="Proteomes" id="UP000604117">
    <property type="component" value="Unassembled WGS sequence"/>
</dbReference>
<evidence type="ECO:0000313" key="3">
    <source>
        <dbReference type="Proteomes" id="UP000604117"/>
    </source>
</evidence>
<accession>A0ABQ4CVE7</accession>
<evidence type="ECO:0000256" key="1">
    <source>
        <dbReference type="SAM" id="Phobius"/>
    </source>
</evidence>
<keyword evidence="1" id="KW-0472">Membrane</keyword>
<keyword evidence="3" id="KW-1185">Reference proteome</keyword>
<organism evidence="2 3">
    <name type="scientific">Asanoa siamensis</name>
    <dbReference type="NCBI Taxonomy" id="926357"/>
    <lineage>
        <taxon>Bacteria</taxon>
        <taxon>Bacillati</taxon>
        <taxon>Actinomycetota</taxon>
        <taxon>Actinomycetes</taxon>
        <taxon>Micromonosporales</taxon>
        <taxon>Micromonosporaceae</taxon>
        <taxon>Asanoa</taxon>
    </lineage>
</organism>
<evidence type="ECO:0008006" key="4">
    <source>
        <dbReference type="Google" id="ProtNLM"/>
    </source>
</evidence>
<feature type="transmembrane region" description="Helical" evidence="1">
    <location>
        <begin position="15"/>
        <end position="34"/>
    </location>
</feature>